<dbReference type="SUPFAM" id="SSF117281">
    <property type="entry name" value="Kelch motif"/>
    <property type="match status" value="2"/>
</dbReference>
<feature type="chain" id="PRO_5046831395" evidence="3">
    <location>
        <begin position="23"/>
        <end position="1200"/>
    </location>
</feature>
<keyword evidence="3" id="KW-0732">Signal</keyword>
<evidence type="ECO:0000256" key="2">
    <source>
        <dbReference type="ARBA" id="ARBA00022737"/>
    </source>
</evidence>
<dbReference type="InterPro" id="IPR015915">
    <property type="entry name" value="Kelch-typ_b-propeller"/>
</dbReference>
<organism evidence="5 6">
    <name type="scientific">Simiduia curdlanivorans</name>
    <dbReference type="NCBI Taxonomy" id="1492769"/>
    <lineage>
        <taxon>Bacteria</taxon>
        <taxon>Pseudomonadati</taxon>
        <taxon>Pseudomonadota</taxon>
        <taxon>Gammaproteobacteria</taxon>
        <taxon>Cellvibrionales</taxon>
        <taxon>Cellvibrionaceae</taxon>
        <taxon>Simiduia</taxon>
    </lineage>
</organism>
<dbReference type="SMART" id="SM00635">
    <property type="entry name" value="BID_2"/>
    <property type="match status" value="2"/>
</dbReference>
<dbReference type="Gene3D" id="2.120.10.80">
    <property type="entry name" value="Kelch-type beta propeller"/>
    <property type="match status" value="2"/>
</dbReference>
<dbReference type="SUPFAM" id="SSF50965">
    <property type="entry name" value="Galactose oxidase, central domain"/>
    <property type="match status" value="1"/>
</dbReference>
<dbReference type="InterPro" id="IPR008964">
    <property type="entry name" value="Invasin/intimin_cell_adhesion"/>
</dbReference>
<dbReference type="PANTHER" id="PTHR24412">
    <property type="entry name" value="KELCH PROTEIN"/>
    <property type="match status" value="1"/>
</dbReference>
<comment type="caution">
    <text evidence="5">The sequence shown here is derived from an EMBL/GenBank/DDBJ whole genome shotgun (WGS) entry which is preliminary data.</text>
</comment>
<evidence type="ECO:0000313" key="6">
    <source>
        <dbReference type="Proteomes" id="UP001595840"/>
    </source>
</evidence>
<proteinExistence type="predicted"/>
<evidence type="ECO:0000256" key="1">
    <source>
        <dbReference type="ARBA" id="ARBA00022441"/>
    </source>
</evidence>
<evidence type="ECO:0000256" key="3">
    <source>
        <dbReference type="SAM" id="SignalP"/>
    </source>
</evidence>
<feature type="domain" description="BIG2" evidence="4">
    <location>
        <begin position="455"/>
        <end position="530"/>
    </location>
</feature>
<gene>
    <name evidence="5" type="ORF">ACFOX3_04215</name>
</gene>
<dbReference type="Pfam" id="PF02368">
    <property type="entry name" value="Big_2"/>
    <property type="match status" value="2"/>
</dbReference>
<dbReference type="SUPFAM" id="SSF49373">
    <property type="entry name" value="Invasin/intimin cell-adhesion fragments"/>
    <property type="match status" value="5"/>
</dbReference>
<dbReference type="PANTHER" id="PTHR24412:SF441">
    <property type="entry name" value="KELCH-LIKE PROTEIN 28"/>
    <property type="match status" value="1"/>
</dbReference>
<sequence>MQNRFLNTFLLFISILSMTACGGGGGGGSSAPTPQSQTISFTESGTVELFVGDVRTTTASAPSSADIQFSLSEAGIIDIDASGTITALAAGSTTLTLTAPADSSYNAATLSIPFVVSKREQTLSLTNGDSIQAFVDSTLTNPINGAGSGAYSYSSSNPDVASVDDQGAVTLLNAGEASINISRNEDEQYLAASTSYTVQSLLNPQTLSFGQNALQLLVDGSQANPATGAQLPVSYASSDNNIISVDATGQVTAMAAGTATITATAAGNWKYAGASAQYTVTSNRIEQSIAFAQTGPLAKFVDDSVANPASGGAGDGGISYNLSNPDLASIDAEGNVSLNQAGSLVVTATKAQDRKYTSASAQYTVNTSRIEQSIAFAQAGPFERFVDDSVANPASGGAGDGEISYSLSNPDLASIDAEGNISLNQAGSLVVTATKAQDRKYAGASAQYTVHTSLIDQTIAYGLTEPVREITEAVFTKSLTDGPGEGDTSYTSSNEEVASVDAAGQVTILSPGLATITATKAAGRKYNQASDSYDIEAVNRTTSFVAWVGEDGADITFQAGSDNVEFVASQDAVCDFDAANACTQGQHQTISNAEISDTAFTLYNKGFYQFRFGNYYTQLPVNTQRWGALVKHKVVTHEGRLLLVGGSSYYGEPPVDTWSSNDGIDWSLENSGSITSRRYDSGLASFKGKLWFIGGRFNSTYGDIWSSLDGSTWTQDVALAEFGKRKFIHLMVIGAKLYLVGGYNDSFQFTNDVWVTEDGIAWQKIGDFELNSEVTLAVSYSNKLWVFTQRAYNDFRAYSSDDGANWIEQSNSLPFRPSINGSITEFEGRIWVLDDKTATPWSSADGITWRQEAAIPAGLIVNSALAVINDQLLLIAGGNDGSVYRANDEVYRYEEDKWLLISNQSPGNKKPAVLFNYNDKLHLLAQTAGSSWNQMLSSEDGLTWQMENAPEKRSDFILPSPLALNGTLWLIDGRQLYSNRSQYSLDGKSWQKLVQTPPWPNRNSYHQIFKHDDRIWVMGGTSSENSSLRLNDLWSTADGENWQQHTDNELFTRDSKTAFSFQEKLMFFSSYTNSMSKWQTDVWSSIDGETWMKEADTTEFGPRKNVTLFEFQNRLWLIGGYKPATKTWAKDIWSSADGIHWYLEADNLPMGELNQASVTVKNNMIYMNTMGSSQYGIWRSSDGINWQKRYQHQAHFPLNN</sequence>
<keyword evidence="6" id="KW-1185">Reference proteome</keyword>
<dbReference type="InterPro" id="IPR003343">
    <property type="entry name" value="Big_2"/>
</dbReference>
<dbReference type="RefSeq" id="WP_290259588.1">
    <property type="nucleotide sequence ID" value="NZ_JAUFQG010000004.1"/>
</dbReference>
<dbReference type="Proteomes" id="UP001595840">
    <property type="component" value="Unassembled WGS sequence"/>
</dbReference>
<accession>A0ABV8V1B5</accession>
<reference evidence="6" key="1">
    <citation type="journal article" date="2019" name="Int. J. Syst. Evol. Microbiol.">
        <title>The Global Catalogue of Microorganisms (GCM) 10K type strain sequencing project: providing services to taxonomists for standard genome sequencing and annotation.</title>
        <authorList>
            <consortium name="The Broad Institute Genomics Platform"/>
            <consortium name="The Broad Institute Genome Sequencing Center for Infectious Disease"/>
            <person name="Wu L."/>
            <person name="Ma J."/>
        </authorList>
    </citation>
    <scope>NUCLEOTIDE SEQUENCE [LARGE SCALE GENOMIC DNA]</scope>
    <source>
        <strain evidence="6">CECT 8570</strain>
    </source>
</reference>
<feature type="signal peptide" evidence="3">
    <location>
        <begin position="1"/>
        <end position="22"/>
    </location>
</feature>
<keyword evidence="1" id="KW-0880">Kelch repeat</keyword>
<name>A0ABV8V1B5_9GAMM</name>
<evidence type="ECO:0000259" key="4">
    <source>
        <dbReference type="SMART" id="SM00635"/>
    </source>
</evidence>
<dbReference type="Gene3D" id="2.60.40.1080">
    <property type="match status" value="6"/>
</dbReference>
<feature type="domain" description="BIG2" evidence="4">
    <location>
        <begin position="197"/>
        <end position="275"/>
    </location>
</feature>
<dbReference type="PROSITE" id="PS51257">
    <property type="entry name" value="PROKAR_LIPOPROTEIN"/>
    <property type="match status" value="1"/>
</dbReference>
<keyword evidence="2" id="KW-0677">Repeat</keyword>
<dbReference type="EMBL" id="JBHSCX010000003">
    <property type="protein sequence ID" value="MFC4361493.1"/>
    <property type="molecule type" value="Genomic_DNA"/>
</dbReference>
<dbReference type="InterPro" id="IPR011043">
    <property type="entry name" value="Gal_Oxase/kelch_b-propeller"/>
</dbReference>
<protein>
    <submittedName>
        <fullName evidence="5">Ig-like domain-containing protein</fullName>
    </submittedName>
</protein>
<evidence type="ECO:0000313" key="5">
    <source>
        <dbReference type="EMBL" id="MFC4361493.1"/>
    </source>
</evidence>